<accession>A0A2I2FWN7</accession>
<dbReference type="GeneID" id="36550840"/>
<dbReference type="AlphaFoldDB" id="A0A2I2FWN7"/>
<protein>
    <submittedName>
        <fullName evidence="1">Uncharacterized protein</fullName>
    </submittedName>
</protein>
<reference evidence="1 2" key="1">
    <citation type="submission" date="2016-12" db="EMBL/GenBank/DDBJ databases">
        <title>The genomes of Aspergillus section Nigri reveals drivers in fungal speciation.</title>
        <authorList>
            <consortium name="DOE Joint Genome Institute"/>
            <person name="Vesth T.C."/>
            <person name="Nybo J."/>
            <person name="Theobald S."/>
            <person name="Brandl J."/>
            <person name="Frisvad J.C."/>
            <person name="Nielsen K.F."/>
            <person name="Lyhne E.K."/>
            <person name="Kogle M.E."/>
            <person name="Kuo A."/>
            <person name="Riley R."/>
            <person name="Clum A."/>
            <person name="Nolan M."/>
            <person name="Lipzen A."/>
            <person name="Salamov A."/>
            <person name="Henrissat B."/>
            <person name="Wiebenga A."/>
            <person name="De Vries R.P."/>
            <person name="Grigoriev I.V."/>
            <person name="Mortensen U.H."/>
            <person name="Andersen M.R."/>
            <person name="Baker S.E."/>
        </authorList>
    </citation>
    <scope>NUCLEOTIDE SEQUENCE [LARGE SCALE GENOMIC DNA]</scope>
    <source>
        <strain evidence="1 2">IBT 23096</strain>
    </source>
</reference>
<proteinExistence type="predicted"/>
<dbReference type="VEuPathDB" id="FungiDB:P170DRAFT_270949"/>
<evidence type="ECO:0000313" key="2">
    <source>
        <dbReference type="Proteomes" id="UP000234275"/>
    </source>
</evidence>
<comment type="caution">
    <text evidence="1">The sequence shown here is derived from an EMBL/GenBank/DDBJ whole genome shotgun (WGS) entry which is preliminary data.</text>
</comment>
<organism evidence="1 2">
    <name type="scientific">Aspergillus steynii IBT 23096</name>
    <dbReference type="NCBI Taxonomy" id="1392250"/>
    <lineage>
        <taxon>Eukaryota</taxon>
        <taxon>Fungi</taxon>
        <taxon>Dikarya</taxon>
        <taxon>Ascomycota</taxon>
        <taxon>Pezizomycotina</taxon>
        <taxon>Eurotiomycetes</taxon>
        <taxon>Eurotiomycetidae</taxon>
        <taxon>Eurotiales</taxon>
        <taxon>Aspergillaceae</taxon>
        <taxon>Aspergillus</taxon>
        <taxon>Aspergillus subgen. Circumdati</taxon>
    </lineage>
</organism>
<keyword evidence="2" id="KW-1185">Reference proteome</keyword>
<dbReference type="Proteomes" id="UP000234275">
    <property type="component" value="Unassembled WGS sequence"/>
</dbReference>
<name>A0A2I2FWN7_9EURO</name>
<dbReference type="RefSeq" id="XP_024700278.1">
    <property type="nucleotide sequence ID" value="XM_024843141.1"/>
</dbReference>
<sequence length="198" mass="21987">MFSTCWTWEELGIGSGGFLSFLFFPFLPCSPRTIFSIFALPTIDDTVLRHQRQHHQALAGRQGRAWVAPTRHSGSTLLLRNNSRATFQYARVGRFTVFTILTLSALEIALTGLRAIFLFLDFAFVDTYRLDAASTFKATSPSPGRVVGTGLGRPDATVCLDLVVGNFSCATCFEDLVLEFCTYRAFFLLASVDSYIAR</sequence>
<evidence type="ECO:0000313" key="1">
    <source>
        <dbReference type="EMBL" id="PLB44976.1"/>
    </source>
</evidence>
<dbReference type="EMBL" id="MSFO01000008">
    <property type="protein sequence ID" value="PLB44976.1"/>
    <property type="molecule type" value="Genomic_DNA"/>
</dbReference>
<gene>
    <name evidence="1" type="ORF">P170DRAFT_270949</name>
</gene>